<evidence type="ECO:0000313" key="1">
    <source>
        <dbReference type="EMBL" id="WFR78125.1"/>
    </source>
</evidence>
<dbReference type="InterPro" id="IPR023214">
    <property type="entry name" value="HAD_sf"/>
</dbReference>
<dbReference type="InterPro" id="IPR023198">
    <property type="entry name" value="PGP-like_dom2"/>
</dbReference>
<dbReference type="PANTHER" id="PTHR43611:SF3">
    <property type="entry name" value="FLAVIN MONONUCLEOTIDE HYDROLASE 1, CHLOROPLATIC"/>
    <property type="match status" value="1"/>
</dbReference>
<dbReference type="SUPFAM" id="SSF56784">
    <property type="entry name" value="HAD-like"/>
    <property type="match status" value="1"/>
</dbReference>
<proteinExistence type="predicted"/>
<sequence>MNSNTQSESVRAIDTVVFDLGNVLIEWNPRALYRKIFGTDEAGMEYFLSEVCNTAWNEQQDCGRTWADGIATAIKQHPEHEPHIRAFHERWEEMIPGAIDATVDVLAQLRTLDIRLLALTNWSDETFPIAQRRFPFLSWFEGIIVSGRERLIKPDPAIFKLMIDRYQLRPGSTVFIDDSICNVEASAAEGIHGIHFKSAPELACKLRALGIPLADRSC</sequence>
<dbReference type="Gene3D" id="3.40.50.1000">
    <property type="entry name" value="HAD superfamily/HAD-like"/>
    <property type="match status" value="1"/>
</dbReference>
<gene>
    <name evidence="1" type="ORF">P9875_20775</name>
</gene>
<dbReference type="Gene3D" id="1.10.150.240">
    <property type="entry name" value="Putative phosphatase, domain 2"/>
    <property type="match status" value="1"/>
</dbReference>
<organism evidence="1 2">
    <name type="scientific">Janthinobacterium rivuli</name>
    <dbReference type="NCBI Taxonomy" id="2751478"/>
    <lineage>
        <taxon>Bacteria</taxon>
        <taxon>Pseudomonadati</taxon>
        <taxon>Pseudomonadota</taxon>
        <taxon>Betaproteobacteria</taxon>
        <taxon>Burkholderiales</taxon>
        <taxon>Oxalobacteraceae</taxon>
        <taxon>Janthinobacterium</taxon>
    </lineage>
</organism>
<dbReference type="NCBIfam" id="TIGR01509">
    <property type="entry name" value="HAD-SF-IA-v3"/>
    <property type="match status" value="1"/>
</dbReference>
<dbReference type="SFLD" id="SFLDG01129">
    <property type="entry name" value="C1.5:_HAD__Beta-PGM__Phosphata"/>
    <property type="match status" value="1"/>
</dbReference>
<protein>
    <submittedName>
        <fullName evidence="1">HAD family phosphatase</fullName>
    </submittedName>
</protein>
<dbReference type="EMBL" id="CP121464">
    <property type="protein sequence ID" value="WFR78125.1"/>
    <property type="molecule type" value="Genomic_DNA"/>
</dbReference>
<dbReference type="PRINTS" id="PR00413">
    <property type="entry name" value="HADHALOGNASE"/>
</dbReference>
<keyword evidence="2" id="KW-1185">Reference proteome</keyword>
<name>A0ABY8I1W9_9BURK</name>
<accession>A0ABY8I1W9</accession>
<dbReference type="PANTHER" id="PTHR43611">
    <property type="entry name" value="ALPHA-D-GLUCOSE 1-PHOSPHATE PHOSPHATASE"/>
    <property type="match status" value="1"/>
</dbReference>
<dbReference type="Pfam" id="PF00702">
    <property type="entry name" value="Hydrolase"/>
    <property type="match status" value="1"/>
</dbReference>
<dbReference type="RefSeq" id="WP_099400452.1">
    <property type="nucleotide sequence ID" value="NZ_CP121464.1"/>
</dbReference>
<evidence type="ECO:0000313" key="2">
    <source>
        <dbReference type="Proteomes" id="UP001219584"/>
    </source>
</evidence>
<dbReference type="InterPro" id="IPR036412">
    <property type="entry name" value="HAD-like_sf"/>
</dbReference>
<dbReference type="Proteomes" id="UP001219584">
    <property type="component" value="Chromosome"/>
</dbReference>
<reference evidence="1 2" key="1">
    <citation type="submission" date="2023-04" db="EMBL/GenBank/DDBJ databases">
        <title>Nanopore sequencing of Janthinobacterium from water.</title>
        <authorList>
            <person name="Ciuchcinski K."/>
            <person name="Rokowska A."/>
            <person name="Dziewit L."/>
        </authorList>
    </citation>
    <scope>NUCLEOTIDE SEQUENCE [LARGE SCALE GENOMIC DNA]</scope>
    <source>
        <strain evidence="1 2">DEMB2</strain>
    </source>
</reference>
<dbReference type="SFLD" id="SFLDS00003">
    <property type="entry name" value="Haloacid_Dehalogenase"/>
    <property type="match status" value="1"/>
</dbReference>
<dbReference type="InterPro" id="IPR006439">
    <property type="entry name" value="HAD-SF_hydro_IA"/>
</dbReference>
<dbReference type="CDD" id="cd02603">
    <property type="entry name" value="HAD_sEH-N_like"/>
    <property type="match status" value="1"/>
</dbReference>